<dbReference type="RefSeq" id="WP_231035746.1">
    <property type="nucleotide sequence ID" value="NZ_JAJNGX010000022.1"/>
</dbReference>
<organism evidence="1 2">
    <name type="scientific">Pseudosulfitobacter pseudonitzschiae</name>
    <dbReference type="NCBI Taxonomy" id="1402135"/>
    <lineage>
        <taxon>Bacteria</taxon>
        <taxon>Pseudomonadati</taxon>
        <taxon>Pseudomonadota</taxon>
        <taxon>Alphaproteobacteria</taxon>
        <taxon>Rhodobacterales</taxon>
        <taxon>Roseobacteraceae</taxon>
        <taxon>Pseudosulfitobacter</taxon>
    </lineage>
</organism>
<accession>A0A9Q2NP55</accession>
<proteinExistence type="predicted"/>
<gene>
    <name evidence="1" type="ORF">JQX14_20365</name>
</gene>
<protein>
    <submittedName>
        <fullName evidence="1">Uncharacterized protein</fullName>
    </submittedName>
</protein>
<name>A0A9Q2NP55_9RHOB</name>
<evidence type="ECO:0000313" key="2">
    <source>
        <dbReference type="Proteomes" id="UP000809337"/>
    </source>
</evidence>
<dbReference type="AlphaFoldDB" id="A0A9Q2NP55"/>
<dbReference type="EMBL" id="JAFBWN010000022">
    <property type="protein sequence ID" value="MBM2356913.1"/>
    <property type="molecule type" value="Genomic_DNA"/>
</dbReference>
<dbReference type="Proteomes" id="UP000809337">
    <property type="component" value="Unassembled WGS sequence"/>
</dbReference>
<reference evidence="1" key="1">
    <citation type="submission" date="2021-01" db="EMBL/GenBank/DDBJ databases">
        <title>Diatom-associated Roseobacters Show Island Model of Population Structure.</title>
        <authorList>
            <person name="Qu L."/>
            <person name="Feng X."/>
            <person name="Chen Y."/>
            <person name="Li L."/>
            <person name="Wang X."/>
            <person name="Hu Z."/>
            <person name="Wang H."/>
            <person name="Luo H."/>
        </authorList>
    </citation>
    <scope>NUCLEOTIDE SEQUENCE</scope>
    <source>
        <strain evidence="1">SM26-45</strain>
    </source>
</reference>
<comment type="caution">
    <text evidence="1">The sequence shown here is derived from an EMBL/GenBank/DDBJ whole genome shotgun (WGS) entry which is preliminary data.</text>
</comment>
<evidence type="ECO:0000313" key="1">
    <source>
        <dbReference type="EMBL" id="MBM2356913.1"/>
    </source>
</evidence>
<sequence>MSDKIIIPNFLPETYCDVSELLTTAYLHAFPKIGNDVELQEFLDRKLAETARPQERNEGKGLVASYEMTKAFVASRGKSVATIFAPPIDGIPSGNGLKNGKPFTYSFPEPFKAFQMDRWEHVQKIVRAALFEKRAKTLILAGPEGIKELPNTNLWLVDDFAYAALNKGRVSIDPVFPQVQHFVVFDRREIFKALPPLGERSDMRGSGVHPEKIVDRIVKALREFYPSEKAYPNDATMPIDELKYQIEERLGREISDSTLRTARKTAYP</sequence>